<keyword evidence="2" id="KW-1185">Reference proteome</keyword>
<dbReference type="EMBL" id="CM010724">
    <property type="protein sequence ID" value="RZC79655.1"/>
    <property type="molecule type" value="Genomic_DNA"/>
</dbReference>
<evidence type="ECO:0000313" key="2">
    <source>
        <dbReference type="Proteomes" id="UP000316621"/>
    </source>
</evidence>
<reference evidence="1 2" key="1">
    <citation type="journal article" date="2018" name="Science">
        <title>The opium poppy genome and morphinan production.</title>
        <authorList>
            <person name="Guo L."/>
            <person name="Winzer T."/>
            <person name="Yang X."/>
            <person name="Li Y."/>
            <person name="Ning Z."/>
            <person name="He Z."/>
            <person name="Teodor R."/>
            <person name="Lu Y."/>
            <person name="Bowser T.A."/>
            <person name="Graham I.A."/>
            <person name="Ye K."/>
        </authorList>
    </citation>
    <scope>NUCLEOTIDE SEQUENCE [LARGE SCALE GENOMIC DNA]</scope>
    <source>
        <strain evidence="2">cv. HN1</strain>
        <tissue evidence="1">Leaves</tissue>
    </source>
</reference>
<protein>
    <submittedName>
        <fullName evidence="1">Uncharacterized protein</fullName>
    </submittedName>
</protein>
<accession>A0A4Y7L650</accession>
<proteinExistence type="predicted"/>
<dbReference type="Proteomes" id="UP000316621">
    <property type="component" value="Chromosome 10"/>
</dbReference>
<sequence>MICTSAFQPSIYPSPVQGNIEDIHVSDCVLHGLISYCIHLKPPEHLFLALSLTGSLVLWRSVTARIPRHPCNIKGAEIDHLSTD</sequence>
<dbReference type="AlphaFoldDB" id="A0A4Y7L650"/>
<gene>
    <name evidence="1" type="ORF">C5167_042231</name>
</gene>
<dbReference type="Gramene" id="RZC79655">
    <property type="protein sequence ID" value="RZC79655"/>
    <property type="gene ID" value="C5167_042231"/>
</dbReference>
<organism evidence="1 2">
    <name type="scientific">Papaver somniferum</name>
    <name type="common">Opium poppy</name>
    <dbReference type="NCBI Taxonomy" id="3469"/>
    <lineage>
        <taxon>Eukaryota</taxon>
        <taxon>Viridiplantae</taxon>
        <taxon>Streptophyta</taxon>
        <taxon>Embryophyta</taxon>
        <taxon>Tracheophyta</taxon>
        <taxon>Spermatophyta</taxon>
        <taxon>Magnoliopsida</taxon>
        <taxon>Ranunculales</taxon>
        <taxon>Papaveraceae</taxon>
        <taxon>Papaveroideae</taxon>
        <taxon>Papaver</taxon>
    </lineage>
</organism>
<name>A0A4Y7L650_PAPSO</name>
<evidence type="ECO:0000313" key="1">
    <source>
        <dbReference type="EMBL" id="RZC79655.1"/>
    </source>
</evidence>